<evidence type="ECO:0000256" key="2">
    <source>
        <dbReference type="SAM" id="Coils"/>
    </source>
</evidence>
<feature type="coiled-coil region" evidence="2">
    <location>
        <begin position="277"/>
        <end position="304"/>
    </location>
</feature>
<dbReference type="Pfam" id="PF01381">
    <property type="entry name" value="HTH_3"/>
    <property type="match status" value="1"/>
</dbReference>
<feature type="domain" description="HTH cro/C1-type" evidence="3">
    <location>
        <begin position="21"/>
        <end position="75"/>
    </location>
</feature>
<evidence type="ECO:0000313" key="4">
    <source>
        <dbReference type="EMBL" id="CEN44657.1"/>
    </source>
</evidence>
<organism evidence="4 5">
    <name type="scientific">Capnocytophaga canis</name>
    <dbReference type="NCBI Taxonomy" id="1848903"/>
    <lineage>
        <taxon>Bacteria</taxon>
        <taxon>Pseudomonadati</taxon>
        <taxon>Bacteroidota</taxon>
        <taxon>Flavobacteriia</taxon>
        <taxon>Flavobacteriales</taxon>
        <taxon>Flavobacteriaceae</taxon>
        <taxon>Capnocytophaga</taxon>
    </lineage>
</organism>
<dbReference type="CDD" id="cd00093">
    <property type="entry name" value="HTH_XRE"/>
    <property type="match status" value="1"/>
</dbReference>
<sequence length="370" mass="43392">MATINIKKLVPKQATYPGEHLLDEIQAREMSQKDLAMEMDLPKSVVNEIIKGKKNINTDIALRLEKVLGIPAKFWLNAQADYEIDKRRVEEKHQEFVKNNEIWSVIKSYIRMPFFKREGVITDDLKQNINIIFKVFAVSDLDGFVGRFAELEYQRFRKSEKSNIERNSLVCWVNYVKYKASQLYVSDFNQSEKEQVFKAIREVLYKNKENILDEVKEVLSSYGIKFLIVPKPKDCAVDGVSFWSENPTICLSLRNKSIDSFAFTLFHELSHIYLHLVNNNRKEYINLEEKHQKEEQEADELASKLLIPDDVWKKIKSINFHNESSVMSVSKHYGIHPAILQGRYSKENNNYKIKKIDKDIRQVSFTEKNQ</sequence>
<dbReference type="Gene3D" id="1.10.10.2910">
    <property type="match status" value="1"/>
</dbReference>
<dbReference type="PROSITE" id="PS50943">
    <property type="entry name" value="HTH_CROC1"/>
    <property type="match status" value="1"/>
</dbReference>
<dbReference type="AlphaFoldDB" id="A0A0B7I3G1"/>
<dbReference type="InterPro" id="IPR010982">
    <property type="entry name" value="Lambda_DNA-bd_dom_sf"/>
</dbReference>
<proteinExistence type="inferred from homology"/>
<gene>
    <name evidence="4" type="ORF">CCAND38_190030</name>
</gene>
<protein>
    <submittedName>
        <fullName evidence="4">Putative plasmid maintenance system antidote protein</fullName>
    </submittedName>
</protein>
<dbReference type="RefSeq" id="WP_042343803.1">
    <property type="nucleotide sequence ID" value="NZ_CDOI01000101.1"/>
</dbReference>
<dbReference type="Pfam" id="PF06114">
    <property type="entry name" value="Peptidase_M78"/>
    <property type="match status" value="1"/>
</dbReference>
<evidence type="ECO:0000313" key="5">
    <source>
        <dbReference type="Proteomes" id="UP000045051"/>
    </source>
</evidence>
<dbReference type="PANTHER" id="PTHR43236">
    <property type="entry name" value="ANTITOXIN HIGA1"/>
    <property type="match status" value="1"/>
</dbReference>
<name>A0A0B7I3G1_9FLAO</name>
<dbReference type="InterPro" id="IPR013430">
    <property type="entry name" value="Toxin_antidote_HigA"/>
</dbReference>
<dbReference type="Gene3D" id="1.10.260.40">
    <property type="entry name" value="lambda repressor-like DNA-binding domains"/>
    <property type="match status" value="1"/>
</dbReference>
<dbReference type="InterPro" id="IPR052345">
    <property type="entry name" value="Rad_response_metalloprotease"/>
</dbReference>
<dbReference type="InterPro" id="IPR001387">
    <property type="entry name" value="Cro/C1-type_HTH"/>
</dbReference>
<dbReference type="GO" id="GO:0003677">
    <property type="term" value="F:DNA binding"/>
    <property type="evidence" value="ECO:0007669"/>
    <property type="project" value="InterPro"/>
</dbReference>
<evidence type="ECO:0000256" key="1">
    <source>
        <dbReference type="ARBA" id="ARBA00007227"/>
    </source>
</evidence>
<keyword evidence="2" id="KW-0175">Coiled coil</keyword>
<dbReference type="EMBL" id="CDOI01000101">
    <property type="protein sequence ID" value="CEN44657.1"/>
    <property type="molecule type" value="Genomic_DNA"/>
</dbReference>
<evidence type="ECO:0000259" key="3">
    <source>
        <dbReference type="PROSITE" id="PS50943"/>
    </source>
</evidence>
<dbReference type="SUPFAM" id="SSF47413">
    <property type="entry name" value="lambda repressor-like DNA-binding domains"/>
    <property type="match status" value="1"/>
</dbReference>
<dbReference type="NCBIfam" id="TIGR02607">
    <property type="entry name" value="antidote_HigA"/>
    <property type="match status" value="1"/>
</dbReference>
<dbReference type="SMART" id="SM00530">
    <property type="entry name" value="HTH_XRE"/>
    <property type="match status" value="1"/>
</dbReference>
<dbReference type="InterPro" id="IPR010359">
    <property type="entry name" value="IrrE_HExxH"/>
</dbReference>
<keyword evidence="5" id="KW-1185">Reference proteome</keyword>
<comment type="similarity">
    <text evidence="1">Belongs to the short-chain fatty acyl-CoA assimilation regulator (ScfR) family.</text>
</comment>
<dbReference type="PANTHER" id="PTHR43236:SF1">
    <property type="entry name" value="BLL7220 PROTEIN"/>
    <property type="match status" value="1"/>
</dbReference>
<accession>A0A0B7I3G1</accession>
<reference evidence="4 5" key="1">
    <citation type="submission" date="2015-01" db="EMBL/GenBank/DDBJ databases">
        <authorList>
            <person name="Xiang T."/>
            <person name="Song Y."/>
            <person name="Huang L."/>
            <person name="Wang B."/>
            <person name="Wu P."/>
        </authorList>
    </citation>
    <scope>NUCLEOTIDE SEQUENCE [LARGE SCALE GENOMIC DNA]</scope>
    <source>
        <strain evidence="4 5">CcD38</strain>
    </source>
</reference>
<dbReference type="Proteomes" id="UP000045051">
    <property type="component" value="Unassembled WGS sequence"/>
</dbReference>